<keyword evidence="3" id="KW-1185">Reference proteome</keyword>
<dbReference type="Gramene" id="OMO51757">
    <property type="protein sequence ID" value="OMO51757"/>
    <property type="gene ID" value="CCACVL1_29609"/>
</dbReference>
<name>A0A1R3G0Z9_COCAP</name>
<feature type="region of interest" description="Disordered" evidence="1">
    <location>
        <begin position="55"/>
        <end position="76"/>
    </location>
</feature>
<sequence>EGDKLRQSILTVSHAANIIVSNEKNLEASNVSRFIEFDDFHVFVPSLVAVGWKAEPVGEKKGKTKPTRQKKRNNKK</sequence>
<proteinExistence type="predicted"/>
<gene>
    <name evidence="2" type="ORF">CCACVL1_29609</name>
</gene>
<dbReference type="AlphaFoldDB" id="A0A1R3G0Z9"/>
<evidence type="ECO:0000313" key="2">
    <source>
        <dbReference type="EMBL" id="OMO51757.1"/>
    </source>
</evidence>
<evidence type="ECO:0000313" key="3">
    <source>
        <dbReference type="Proteomes" id="UP000188268"/>
    </source>
</evidence>
<feature type="compositionally biased region" description="Basic residues" evidence="1">
    <location>
        <begin position="62"/>
        <end position="76"/>
    </location>
</feature>
<evidence type="ECO:0000256" key="1">
    <source>
        <dbReference type="SAM" id="MobiDB-lite"/>
    </source>
</evidence>
<organism evidence="2 3">
    <name type="scientific">Corchorus capsularis</name>
    <name type="common">Jute</name>
    <dbReference type="NCBI Taxonomy" id="210143"/>
    <lineage>
        <taxon>Eukaryota</taxon>
        <taxon>Viridiplantae</taxon>
        <taxon>Streptophyta</taxon>
        <taxon>Embryophyta</taxon>
        <taxon>Tracheophyta</taxon>
        <taxon>Spermatophyta</taxon>
        <taxon>Magnoliopsida</taxon>
        <taxon>eudicotyledons</taxon>
        <taxon>Gunneridae</taxon>
        <taxon>Pentapetalae</taxon>
        <taxon>rosids</taxon>
        <taxon>malvids</taxon>
        <taxon>Malvales</taxon>
        <taxon>Malvaceae</taxon>
        <taxon>Grewioideae</taxon>
        <taxon>Apeibeae</taxon>
        <taxon>Corchorus</taxon>
    </lineage>
</organism>
<dbReference type="EMBL" id="AWWV01015702">
    <property type="protein sequence ID" value="OMO51757.1"/>
    <property type="molecule type" value="Genomic_DNA"/>
</dbReference>
<dbReference type="Proteomes" id="UP000188268">
    <property type="component" value="Unassembled WGS sequence"/>
</dbReference>
<reference evidence="2 3" key="1">
    <citation type="submission" date="2013-09" db="EMBL/GenBank/DDBJ databases">
        <title>Corchorus capsularis genome sequencing.</title>
        <authorList>
            <person name="Alam M."/>
            <person name="Haque M.S."/>
            <person name="Islam M.S."/>
            <person name="Emdad E.M."/>
            <person name="Islam M.M."/>
            <person name="Ahmed B."/>
            <person name="Halim A."/>
            <person name="Hossen Q.M.M."/>
            <person name="Hossain M.Z."/>
            <person name="Ahmed R."/>
            <person name="Khan M.M."/>
            <person name="Islam R."/>
            <person name="Rashid M.M."/>
            <person name="Khan S.A."/>
            <person name="Rahman M.S."/>
            <person name="Alam M."/>
        </authorList>
    </citation>
    <scope>NUCLEOTIDE SEQUENCE [LARGE SCALE GENOMIC DNA]</scope>
    <source>
        <strain evidence="3">cv. CVL-1</strain>
        <tissue evidence="2">Whole seedling</tissue>
    </source>
</reference>
<feature type="non-terminal residue" evidence="2">
    <location>
        <position position="1"/>
    </location>
</feature>
<comment type="caution">
    <text evidence="2">The sequence shown here is derived from an EMBL/GenBank/DDBJ whole genome shotgun (WGS) entry which is preliminary data.</text>
</comment>
<protein>
    <submittedName>
        <fullName evidence="2">Uncharacterized protein</fullName>
    </submittedName>
</protein>
<accession>A0A1R3G0Z9</accession>